<organism evidence="3">
    <name type="scientific">marine metagenome</name>
    <dbReference type="NCBI Taxonomy" id="408172"/>
    <lineage>
        <taxon>unclassified sequences</taxon>
        <taxon>metagenomes</taxon>
        <taxon>ecological metagenomes</taxon>
    </lineage>
</organism>
<sequence length="65" mass="7201">MHEAAFGGRKETVELLISNGAHVNAKTKNDQTSLDFAIRFKRTKTAEFLRKHGGKTGEELEAEGK</sequence>
<dbReference type="InterPro" id="IPR036770">
    <property type="entry name" value="Ankyrin_rpt-contain_sf"/>
</dbReference>
<keyword evidence="2" id="KW-0040">ANK repeat</keyword>
<dbReference type="PROSITE" id="PS50297">
    <property type="entry name" value="ANK_REP_REGION"/>
    <property type="match status" value="1"/>
</dbReference>
<dbReference type="Gene3D" id="1.25.40.20">
    <property type="entry name" value="Ankyrin repeat-containing domain"/>
    <property type="match status" value="1"/>
</dbReference>
<dbReference type="PROSITE" id="PS50088">
    <property type="entry name" value="ANK_REPEAT"/>
    <property type="match status" value="1"/>
</dbReference>
<feature type="non-terminal residue" evidence="3">
    <location>
        <position position="65"/>
    </location>
</feature>
<dbReference type="InterPro" id="IPR002110">
    <property type="entry name" value="Ankyrin_rpt"/>
</dbReference>
<evidence type="ECO:0000313" key="3">
    <source>
        <dbReference type="EMBL" id="SVE00254.1"/>
    </source>
</evidence>
<evidence type="ECO:0000256" key="1">
    <source>
        <dbReference type="ARBA" id="ARBA00022737"/>
    </source>
</evidence>
<gene>
    <name evidence="3" type="ORF">METZ01_LOCUS453108</name>
</gene>
<dbReference type="PANTHER" id="PTHR24171:SF9">
    <property type="entry name" value="ANKYRIN REPEAT DOMAIN-CONTAINING PROTEIN 39"/>
    <property type="match status" value="1"/>
</dbReference>
<dbReference type="SUPFAM" id="SSF48403">
    <property type="entry name" value="Ankyrin repeat"/>
    <property type="match status" value="1"/>
</dbReference>
<name>A0A382ZXM7_9ZZZZ</name>
<keyword evidence="1" id="KW-0677">Repeat</keyword>
<protein>
    <submittedName>
        <fullName evidence="3">Uncharacterized protein</fullName>
    </submittedName>
</protein>
<dbReference type="Pfam" id="PF13637">
    <property type="entry name" value="Ank_4"/>
    <property type="match status" value="1"/>
</dbReference>
<accession>A0A382ZXM7</accession>
<reference evidence="3" key="1">
    <citation type="submission" date="2018-05" db="EMBL/GenBank/DDBJ databases">
        <authorList>
            <person name="Lanie J.A."/>
            <person name="Ng W.-L."/>
            <person name="Kazmierczak K.M."/>
            <person name="Andrzejewski T.M."/>
            <person name="Davidsen T.M."/>
            <person name="Wayne K.J."/>
            <person name="Tettelin H."/>
            <person name="Glass J.I."/>
            <person name="Rusch D."/>
            <person name="Podicherti R."/>
            <person name="Tsui H.-C.T."/>
            <person name="Winkler M.E."/>
        </authorList>
    </citation>
    <scope>NUCLEOTIDE SEQUENCE</scope>
</reference>
<dbReference type="AlphaFoldDB" id="A0A382ZXM7"/>
<evidence type="ECO:0000256" key="2">
    <source>
        <dbReference type="ARBA" id="ARBA00023043"/>
    </source>
</evidence>
<dbReference type="PANTHER" id="PTHR24171">
    <property type="entry name" value="ANKYRIN REPEAT DOMAIN-CONTAINING PROTEIN 39-RELATED"/>
    <property type="match status" value="1"/>
</dbReference>
<dbReference type="EMBL" id="UINC01187498">
    <property type="protein sequence ID" value="SVE00254.1"/>
    <property type="molecule type" value="Genomic_DNA"/>
</dbReference>
<proteinExistence type="predicted"/>